<dbReference type="EMBL" id="CH476621">
    <property type="protein sequence ID" value="EDN91605.1"/>
    <property type="molecule type" value="Genomic_DNA"/>
</dbReference>
<protein>
    <submittedName>
        <fullName evidence="1">Uncharacterized protein</fullName>
    </submittedName>
</protein>
<dbReference type="AlphaFoldDB" id="A7E6T3"/>
<evidence type="ECO:0000313" key="2">
    <source>
        <dbReference type="Proteomes" id="UP000001312"/>
    </source>
</evidence>
<organism evidence="1 2">
    <name type="scientific">Sclerotinia sclerotiorum (strain ATCC 18683 / 1980 / Ss-1)</name>
    <name type="common">White mold</name>
    <name type="synonym">Whetzelinia sclerotiorum</name>
    <dbReference type="NCBI Taxonomy" id="665079"/>
    <lineage>
        <taxon>Eukaryota</taxon>
        <taxon>Fungi</taxon>
        <taxon>Dikarya</taxon>
        <taxon>Ascomycota</taxon>
        <taxon>Pezizomycotina</taxon>
        <taxon>Leotiomycetes</taxon>
        <taxon>Helotiales</taxon>
        <taxon>Sclerotiniaceae</taxon>
        <taxon>Sclerotinia</taxon>
    </lineage>
</organism>
<dbReference type="GeneID" id="5494388"/>
<dbReference type="KEGG" id="ssl:SS1G_01008"/>
<gene>
    <name evidence="1" type="ORF">SS1G_01008</name>
</gene>
<dbReference type="InParanoid" id="A7E6T3"/>
<dbReference type="RefSeq" id="XP_001598919.1">
    <property type="nucleotide sequence ID" value="XM_001598869.1"/>
</dbReference>
<name>A7E6T3_SCLS1</name>
<dbReference type="HOGENOM" id="CLU_3015563_0_0_1"/>
<evidence type="ECO:0000313" key="1">
    <source>
        <dbReference type="EMBL" id="EDN91605.1"/>
    </source>
</evidence>
<proteinExistence type="predicted"/>
<keyword evidence="2" id="KW-1185">Reference proteome</keyword>
<accession>A7E6T3</accession>
<dbReference type="Proteomes" id="UP000001312">
    <property type="component" value="Unassembled WGS sequence"/>
</dbReference>
<reference evidence="2" key="1">
    <citation type="journal article" date="2011" name="PLoS Genet.">
        <title>Genomic analysis of the necrotrophic fungal pathogens Sclerotinia sclerotiorum and Botrytis cinerea.</title>
        <authorList>
            <person name="Amselem J."/>
            <person name="Cuomo C.A."/>
            <person name="van Kan J.A."/>
            <person name="Viaud M."/>
            <person name="Benito E.P."/>
            <person name="Couloux A."/>
            <person name="Coutinho P.M."/>
            <person name="de Vries R.P."/>
            <person name="Dyer P.S."/>
            <person name="Fillinger S."/>
            <person name="Fournier E."/>
            <person name="Gout L."/>
            <person name="Hahn M."/>
            <person name="Kohn L."/>
            <person name="Lapalu N."/>
            <person name="Plummer K.M."/>
            <person name="Pradier J.M."/>
            <person name="Quevillon E."/>
            <person name="Sharon A."/>
            <person name="Simon A."/>
            <person name="ten Have A."/>
            <person name="Tudzynski B."/>
            <person name="Tudzynski P."/>
            <person name="Wincker P."/>
            <person name="Andrew M."/>
            <person name="Anthouard V."/>
            <person name="Beever R.E."/>
            <person name="Beffa R."/>
            <person name="Benoit I."/>
            <person name="Bouzid O."/>
            <person name="Brault B."/>
            <person name="Chen Z."/>
            <person name="Choquer M."/>
            <person name="Collemare J."/>
            <person name="Cotton P."/>
            <person name="Danchin E.G."/>
            <person name="Da Silva C."/>
            <person name="Gautier A."/>
            <person name="Giraud C."/>
            <person name="Giraud T."/>
            <person name="Gonzalez C."/>
            <person name="Grossetete S."/>
            <person name="Guldener U."/>
            <person name="Henrissat B."/>
            <person name="Howlett B.J."/>
            <person name="Kodira C."/>
            <person name="Kretschmer M."/>
            <person name="Lappartient A."/>
            <person name="Leroch M."/>
            <person name="Levis C."/>
            <person name="Mauceli E."/>
            <person name="Neuveglise C."/>
            <person name="Oeser B."/>
            <person name="Pearson M."/>
            <person name="Poulain J."/>
            <person name="Poussereau N."/>
            <person name="Quesneville H."/>
            <person name="Rascle C."/>
            <person name="Schumacher J."/>
            <person name="Segurens B."/>
            <person name="Sexton A."/>
            <person name="Silva E."/>
            <person name="Sirven C."/>
            <person name="Soanes D.M."/>
            <person name="Talbot N.J."/>
            <person name="Templeton M."/>
            <person name="Yandava C."/>
            <person name="Yarden O."/>
            <person name="Zeng Q."/>
            <person name="Rollins J.A."/>
            <person name="Lebrun M.H."/>
            <person name="Dickman M."/>
        </authorList>
    </citation>
    <scope>NUCLEOTIDE SEQUENCE [LARGE SCALE GENOMIC DNA]</scope>
    <source>
        <strain evidence="2">ATCC 18683 / 1980 / Ss-1</strain>
    </source>
</reference>
<sequence>MLRMRVPVFRYESRMGFGMNHGCAQMIVRVEATPQWKRESQYYDAKVEGMNLSEQS</sequence>